<feature type="region of interest" description="Disordered" evidence="1">
    <location>
        <begin position="72"/>
        <end position="111"/>
    </location>
</feature>
<protein>
    <submittedName>
        <fullName evidence="4">HTH La-type RNA-binding domain-containing protein</fullName>
    </submittedName>
</protein>
<dbReference type="OrthoDB" id="5867146at2759"/>
<feature type="region of interest" description="Disordered" evidence="1">
    <location>
        <begin position="387"/>
        <end position="408"/>
    </location>
</feature>
<dbReference type="STRING" id="103827.A0A0N5D812"/>
<dbReference type="AlphaFoldDB" id="A0A0N5D812"/>
<feature type="compositionally biased region" description="Polar residues" evidence="1">
    <location>
        <begin position="72"/>
        <end position="96"/>
    </location>
</feature>
<evidence type="ECO:0000256" key="1">
    <source>
        <dbReference type="SAM" id="MobiDB-lite"/>
    </source>
</evidence>
<reference evidence="4" key="1">
    <citation type="submission" date="2017-02" db="UniProtKB">
        <authorList>
            <consortium name="WormBaseParasite"/>
        </authorList>
    </citation>
    <scope>IDENTIFICATION</scope>
</reference>
<dbReference type="WBParaSite" id="TCLT_0000923101-mRNA-1">
    <property type="protein sequence ID" value="TCLT_0000923101-mRNA-1"/>
    <property type="gene ID" value="TCLT_0000923101"/>
</dbReference>
<dbReference type="EMBL" id="UYYF01004753">
    <property type="protein sequence ID" value="VDN06838.1"/>
    <property type="molecule type" value="Genomic_DNA"/>
</dbReference>
<feature type="compositionally biased region" description="Basic and acidic residues" evidence="1">
    <location>
        <begin position="321"/>
        <end position="332"/>
    </location>
</feature>
<feature type="region of interest" description="Disordered" evidence="1">
    <location>
        <begin position="309"/>
        <end position="345"/>
    </location>
</feature>
<feature type="region of interest" description="Disordered" evidence="1">
    <location>
        <begin position="188"/>
        <end position="207"/>
    </location>
</feature>
<feature type="compositionally biased region" description="Basic and acidic residues" evidence="1">
    <location>
        <begin position="97"/>
        <end position="111"/>
    </location>
</feature>
<evidence type="ECO:0000313" key="3">
    <source>
        <dbReference type="Proteomes" id="UP000276776"/>
    </source>
</evidence>
<dbReference type="Proteomes" id="UP000276776">
    <property type="component" value="Unassembled WGS sequence"/>
</dbReference>
<organism evidence="4">
    <name type="scientific">Thelazia callipaeda</name>
    <name type="common">Oriental eyeworm</name>
    <name type="synonym">Parasitic nematode</name>
    <dbReference type="NCBI Taxonomy" id="103827"/>
    <lineage>
        <taxon>Eukaryota</taxon>
        <taxon>Metazoa</taxon>
        <taxon>Ecdysozoa</taxon>
        <taxon>Nematoda</taxon>
        <taxon>Chromadorea</taxon>
        <taxon>Rhabditida</taxon>
        <taxon>Spirurina</taxon>
        <taxon>Spiruromorpha</taxon>
        <taxon>Thelazioidea</taxon>
        <taxon>Thelaziidae</taxon>
        <taxon>Thelazia</taxon>
    </lineage>
</organism>
<keyword evidence="3" id="KW-1185">Reference proteome</keyword>
<evidence type="ECO:0000313" key="2">
    <source>
        <dbReference type="EMBL" id="VDN06838.1"/>
    </source>
</evidence>
<dbReference type="OMA" id="NKSGKAW"/>
<feature type="region of interest" description="Disordered" evidence="1">
    <location>
        <begin position="125"/>
        <end position="171"/>
    </location>
</feature>
<evidence type="ECO:0000313" key="4">
    <source>
        <dbReference type="WBParaSite" id="TCLT_0000923101-mRNA-1"/>
    </source>
</evidence>
<feature type="compositionally biased region" description="Polar residues" evidence="1">
    <location>
        <begin position="333"/>
        <end position="344"/>
    </location>
</feature>
<feature type="compositionally biased region" description="Basic and acidic residues" evidence="1">
    <location>
        <begin position="147"/>
        <end position="166"/>
    </location>
</feature>
<sequence length="459" mass="49714">MASKPQLTFARIVSGTTDMNDEARNVPINATLVETSAATSGATVTAIATPTTTISANTVTTDRKIVIARSGNHTNTVSGGSSYRTTSNVLNSGNKSDSSHQRCSENRKSDFDGISSHVQRHAQIGSHISNQHYQSKRNKPRHKNDRPRKDTQAGKEESETRTEAPREVVLGPAPIPVVNAWFKQTNIQSKDPKEESGAPSSDVSSSSVDKVSLKEVAVYLKNVEADKDIIVKSLTQEMLTSLDENISDEVVKSSNVDHAASLGDQLDVKSTNVDDKAWPSLNEAINEDQKQDGSVSSTSVKVTAIGNEMKGVESATSNIETEVKQDRDKENESNGSVGKSNRSGKTWKKLDIDVDYAGREGPGRRGNNGQYSRSDYFSKFRRGPSVAKQQTVREQSNPLHGVSSNFIPSNDNASKVTAVGTPASLMGCAQPMPYIAPTAFMYTPECVPGDEENAEEDYW</sequence>
<name>A0A0N5D812_THECL</name>
<accession>A0A0N5D812</accession>
<proteinExistence type="predicted"/>
<feature type="compositionally biased region" description="Basic residues" evidence="1">
    <location>
        <begin position="134"/>
        <end position="146"/>
    </location>
</feature>
<reference evidence="2 3" key="2">
    <citation type="submission" date="2018-11" db="EMBL/GenBank/DDBJ databases">
        <authorList>
            <consortium name="Pathogen Informatics"/>
        </authorList>
    </citation>
    <scope>NUCLEOTIDE SEQUENCE [LARGE SCALE GENOMIC DNA]</scope>
</reference>
<gene>
    <name evidence="2" type="ORF">TCLT_LOCUS9220</name>
</gene>